<reference evidence="5 6" key="1">
    <citation type="submission" date="2023-07" db="EMBL/GenBank/DDBJ databases">
        <title>Sorghum-associated microbial communities from plants grown in Nebraska, USA.</title>
        <authorList>
            <person name="Schachtman D."/>
        </authorList>
    </citation>
    <scope>NUCLEOTIDE SEQUENCE [LARGE SCALE GENOMIC DNA]</scope>
    <source>
        <strain evidence="5 6">BE248</strain>
    </source>
</reference>
<evidence type="ECO:0000256" key="3">
    <source>
        <dbReference type="SAM" id="MobiDB-lite"/>
    </source>
</evidence>
<dbReference type="SUPFAM" id="SSF53218">
    <property type="entry name" value="Molybdenum cofactor biosynthesis proteins"/>
    <property type="match status" value="1"/>
</dbReference>
<dbReference type="Pfam" id="PF00994">
    <property type="entry name" value="MoCF_biosynth"/>
    <property type="match status" value="1"/>
</dbReference>
<dbReference type="InterPro" id="IPR008284">
    <property type="entry name" value="MoCF_biosynth_CS"/>
</dbReference>
<accession>A0ABU1UR04</accession>
<dbReference type="RefSeq" id="WP_309971433.1">
    <property type="nucleotide sequence ID" value="NZ_JAVDWH010000001.1"/>
</dbReference>
<organism evidence="5 6">
    <name type="scientific">Aeromicrobium panaciterrae</name>
    <dbReference type="NCBI Taxonomy" id="363861"/>
    <lineage>
        <taxon>Bacteria</taxon>
        <taxon>Bacillati</taxon>
        <taxon>Actinomycetota</taxon>
        <taxon>Actinomycetes</taxon>
        <taxon>Propionibacteriales</taxon>
        <taxon>Nocardioidaceae</taxon>
        <taxon>Aeromicrobium</taxon>
    </lineage>
</organism>
<dbReference type="InterPro" id="IPR051920">
    <property type="entry name" value="MPT_Adenylyltrnsfr/MoaC-Rel"/>
</dbReference>
<evidence type="ECO:0000313" key="5">
    <source>
        <dbReference type="EMBL" id="MDR7087568.1"/>
    </source>
</evidence>
<protein>
    <submittedName>
        <fullName evidence="5">Molybdenum cofactor synthesis domain-containing protein</fullName>
    </submittedName>
</protein>
<gene>
    <name evidence="5" type="ORF">J2X11_002407</name>
</gene>
<dbReference type="NCBIfam" id="TIGR00177">
    <property type="entry name" value="molyb_syn"/>
    <property type="match status" value="1"/>
</dbReference>
<name>A0ABU1UR04_9ACTN</name>
<feature type="region of interest" description="Disordered" evidence="3">
    <location>
        <begin position="1"/>
        <end position="23"/>
    </location>
</feature>
<dbReference type="CDD" id="cd00886">
    <property type="entry name" value="MogA_MoaB"/>
    <property type="match status" value="1"/>
</dbReference>
<evidence type="ECO:0000256" key="2">
    <source>
        <dbReference type="ARBA" id="ARBA00023150"/>
    </source>
</evidence>
<evidence type="ECO:0000256" key="1">
    <source>
        <dbReference type="ARBA" id="ARBA00005046"/>
    </source>
</evidence>
<comment type="pathway">
    <text evidence="1">Cofactor biosynthesis; molybdopterin biosynthesis.</text>
</comment>
<dbReference type="InterPro" id="IPR036425">
    <property type="entry name" value="MoaB/Mog-like_dom_sf"/>
</dbReference>
<dbReference type="Gene3D" id="3.40.980.10">
    <property type="entry name" value="MoaB/Mog-like domain"/>
    <property type="match status" value="1"/>
</dbReference>
<dbReference type="PANTHER" id="PTHR43764">
    <property type="entry name" value="MOLYBDENUM COFACTOR BIOSYNTHESIS"/>
    <property type="match status" value="1"/>
</dbReference>
<dbReference type="SMART" id="SM00852">
    <property type="entry name" value="MoCF_biosynth"/>
    <property type="match status" value="1"/>
</dbReference>
<evidence type="ECO:0000313" key="6">
    <source>
        <dbReference type="Proteomes" id="UP001257739"/>
    </source>
</evidence>
<dbReference type="InterPro" id="IPR001453">
    <property type="entry name" value="MoaB/Mog_dom"/>
</dbReference>
<comment type="caution">
    <text evidence="5">The sequence shown here is derived from an EMBL/GenBank/DDBJ whole genome shotgun (WGS) entry which is preliminary data.</text>
</comment>
<evidence type="ECO:0000259" key="4">
    <source>
        <dbReference type="SMART" id="SM00852"/>
    </source>
</evidence>
<dbReference type="EMBL" id="JAVDWH010000001">
    <property type="protein sequence ID" value="MDR7087568.1"/>
    <property type="molecule type" value="Genomic_DNA"/>
</dbReference>
<keyword evidence="6" id="KW-1185">Reference proteome</keyword>
<dbReference type="PANTHER" id="PTHR43764:SF1">
    <property type="entry name" value="MOLYBDOPTERIN MOLYBDOTRANSFERASE"/>
    <property type="match status" value="1"/>
</dbReference>
<feature type="domain" description="MoaB/Mog" evidence="4">
    <location>
        <begin position="7"/>
        <end position="150"/>
    </location>
</feature>
<dbReference type="Proteomes" id="UP001257739">
    <property type="component" value="Unassembled WGS sequence"/>
</dbReference>
<keyword evidence="2" id="KW-0501">Molybdenum cofactor biosynthesis</keyword>
<sequence>MTSRQAAVITVSDRAAAGTSTDTSGPAVADLLREAGYTCDDPIVIPDGADSVEQALRQAIASGARLVITTGGTGIAPRDETPEGTDRVITRHLPGIVEEIRRAAALEKPGGMLSRGLAGVVGTALVVNVPGSRAAVASAVPIILSVAGHVIDQLDGGDH</sequence>
<dbReference type="PROSITE" id="PS01078">
    <property type="entry name" value="MOCF_BIOSYNTHESIS_1"/>
    <property type="match status" value="1"/>
</dbReference>
<proteinExistence type="predicted"/>